<protein>
    <submittedName>
        <fullName evidence="2">Uncharacterized protein</fullName>
    </submittedName>
</protein>
<dbReference type="AlphaFoldDB" id="A0A6A4GDX9"/>
<keyword evidence="4" id="KW-1185">Reference proteome</keyword>
<evidence type="ECO:0000313" key="2">
    <source>
        <dbReference type="EMBL" id="KAE9383714.1"/>
    </source>
</evidence>
<name>A0A6A4GDX9_9AGAR</name>
<dbReference type="EMBL" id="ML769514">
    <property type="protein sequence ID" value="KAE9396391.1"/>
    <property type="molecule type" value="Genomic_DNA"/>
</dbReference>
<accession>A0A6A4GDX9</accession>
<organism evidence="2 4">
    <name type="scientific">Gymnopus androsaceus JB14</name>
    <dbReference type="NCBI Taxonomy" id="1447944"/>
    <lineage>
        <taxon>Eukaryota</taxon>
        <taxon>Fungi</taxon>
        <taxon>Dikarya</taxon>
        <taxon>Basidiomycota</taxon>
        <taxon>Agaricomycotina</taxon>
        <taxon>Agaricomycetes</taxon>
        <taxon>Agaricomycetidae</taxon>
        <taxon>Agaricales</taxon>
        <taxon>Marasmiineae</taxon>
        <taxon>Omphalotaceae</taxon>
        <taxon>Gymnopus</taxon>
    </lineage>
</organism>
<feature type="region of interest" description="Disordered" evidence="1">
    <location>
        <begin position="190"/>
        <end position="242"/>
    </location>
</feature>
<gene>
    <name evidence="2" type="ORF">BT96DRAFT_951096</name>
    <name evidence="3" type="ORF">BT96DRAFT_996765</name>
</gene>
<reference evidence="2" key="1">
    <citation type="journal article" date="2019" name="Environ. Microbiol.">
        <title>Fungal ecological strategies reflected in gene transcription - a case study of two litter decomposers.</title>
        <authorList>
            <person name="Barbi F."/>
            <person name="Kohler A."/>
            <person name="Barry K."/>
            <person name="Baskaran P."/>
            <person name="Daum C."/>
            <person name="Fauchery L."/>
            <person name="Ihrmark K."/>
            <person name="Kuo A."/>
            <person name="LaButti K."/>
            <person name="Lipzen A."/>
            <person name="Morin E."/>
            <person name="Grigoriev I.V."/>
            <person name="Henrissat B."/>
            <person name="Lindahl B."/>
            <person name="Martin F."/>
        </authorList>
    </citation>
    <scope>NUCLEOTIDE SEQUENCE</scope>
    <source>
        <strain evidence="2">JB14</strain>
    </source>
</reference>
<dbReference type="InterPro" id="IPR046521">
    <property type="entry name" value="DUF6698"/>
</dbReference>
<evidence type="ECO:0000313" key="3">
    <source>
        <dbReference type="EMBL" id="KAE9396391.1"/>
    </source>
</evidence>
<proteinExistence type="predicted"/>
<dbReference type="Pfam" id="PF20414">
    <property type="entry name" value="DUF6698"/>
    <property type="match status" value="1"/>
</dbReference>
<evidence type="ECO:0000256" key="1">
    <source>
        <dbReference type="SAM" id="MobiDB-lite"/>
    </source>
</evidence>
<evidence type="ECO:0000313" key="4">
    <source>
        <dbReference type="Proteomes" id="UP000799118"/>
    </source>
</evidence>
<dbReference type="EMBL" id="ML770352">
    <property type="protein sequence ID" value="KAE9383714.1"/>
    <property type="molecule type" value="Genomic_DNA"/>
</dbReference>
<dbReference type="Proteomes" id="UP000799118">
    <property type="component" value="Unassembled WGS sequence"/>
</dbReference>
<sequence length="242" mass="25864">MQLLRLVLFGQESLTATKFKFSGRLVGRQWGVKSVNPLMIAFAAIAAKYIISDDVNFVEIGQVSNIPYHQEFYKIQRFLKSVENSDYYKQLILFWNHRVFKGLHVSVAKDSDAGDEDSDVDDMTAAMMAVTLSKEPAASGSTDQAAAGIASSTQAVAVATGSTQALSSPVTAAAANLSEIEQEDAPALHAGVAARTSDSEAPPQCGGHGCKAPSGRGRKKATQSEVTPAEPRPPRHATRKDK</sequence>